<protein>
    <recommendedName>
        <fullName evidence="6">Tc1-like transposase DDE domain-containing protein</fullName>
    </recommendedName>
</protein>
<dbReference type="EMBL" id="BGPR01133712">
    <property type="protein sequence ID" value="GBN51858.1"/>
    <property type="molecule type" value="Genomic_DNA"/>
</dbReference>
<sequence length="142" mass="16250">MDGHVLVWRQPHESMDPTCQQGTVHPFMSTVHSDEFGQFQQDSATPHTSRVATKWFQERSSEFRHFHCSPKSPNMNIIEPIWVALQCSVQKRSPPPGTPVDLRTALQDSWCEKPPGYLQTLVYTMPRRVASLLCARVGPKRH</sequence>
<comment type="caution">
    <text evidence="3">The sequence shown here is derived from an EMBL/GenBank/DDBJ whole genome shotgun (WGS) entry which is preliminary data.</text>
</comment>
<evidence type="ECO:0000313" key="4">
    <source>
        <dbReference type="EMBL" id="GBN51883.1"/>
    </source>
</evidence>
<name>A0A4Y2PIR0_ARAVE</name>
<evidence type="ECO:0000313" key="3">
    <source>
        <dbReference type="EMBL" id="GBN51858.1"/>
    </source>
</evidence>
<dbReference type="EMBL" id="BGPR01133293">
    <property type="protein sequence ID" value="GBN50983.1"/>
    <property type="molecule type" value="Genomic_DNA"/>
</dbReference>
<evidence type="ECO:0000313" key="5">
    <source>
        <dbReference type="Proteomes" id="UP000499080"/>
    </source>
</evidence>
<proteinExistence type="predicted"/>
<evidence type="ECO:0008006" key="6">
    <source>
        <dbReference type="Google" id="ProtNLM"/>
    </source>
</evidence>
<keyword evidence="5" id="KW-1185">Reference proteome</keyword>
<dbReference type="Gene3D" id="3.30.420.10">
    <property type="entry name" value="Ribonuclease H-like superfamily/Ribonuclease H"/>
    <property type="match status" value="1"/>
</dbReference>
<dbReference type="AlphaFoldDB" id="A0A4Y2PIR0"/>
<gene>
    <name evidence="4" type="ORF">AVEN_119505_1</name>
    <name evidence="1" type="ORF">AVEN_268813_1</name>
    <name evidence="3" type="ORF">AVEN_272295_1</name>
    <name evidence="2" type="ORF">AVEN_81411_1</name>
</gene>
<dbReference type="EMBL" id="BGPR01133722">
    <property type="protein sequence ID" value="GBN51883.1"/>
    <property type="molecule type" value="Genomic_DNA"/>
</dbReference>
<evidence type="ECO:0000313" key="1">
    <source>
        <dbReference type="EMBL" id="GBN50976.1"/>
    </source>
</evidence>
<dbReference type="InterPro" id="IPR036397">
    <property type="entry name" value="RNaseH_sf"/>
</dbReference>
<accession>A0A4Y2PIR0</accession>
<evidence type="ECO:0000313" key="2">
    <source>
        <dbReference type="EMBL" id="GBN50983.1"/>
    </source>
</evidence>
<organism evidence="3 5">
    <name type="scientific">Araneus ventricosus</name>
    <name type="common">Orbweaver spider</name>
    <name type="synonym">Epeira ventricosa</name>
    <dbReference type="NCBI Taxonomy" id="182803"/>
    <lineage>
        <taxon>Eukaryota</taxon>
        <taxon>Metazoa</taxon>
        <taxon>Ecdysozoa</taxon>
        <taxon>Arthropoda</taxon>
        <taxon>Chelicerata</taxon>
        <taxon>Arachnida</taxon>
        <taxon>Araneae</taxon>
        <taxon>Araneomorphae</taxon>
        <taxon>Entelegynae</taxon>
        <taxon>Araneoidea</taxon>
        <taxon>Araneidae</taxon>
        <taxon>Araneus</taxon>
    </lineage>
</organism>
<dbReference type="Proteomes" id="UP000499080">
    <property type="component" value="Unassembled WGS sequence"/>
</dbReference>
<reference evidence="3 5" key="1">
    <citation type="journal article" date="2019" name="Sci. Rep.">
        <title>Orb-weaving spider Araneus ventricosus genome elucidates the spidroin gene catalogue.</title>
        <authorList>
            <person name="Kono N."/>
            <person name="Nakamura H."/>
            <person name="Ohtoshi R."/>
            <person name="Moran D.A.P."/>
            <person name="Shinohara A."/>
            <person name="Yoshida Y."/>
            <person name="Fujiwara M."/>
            <person name="Mori M."/>
            <person name="Tomita M."/>
            <person name="Arakawa K."/>
        </authorList>
    </citation>
    <scope>NUCLEOTIDE SEQUENCE [LARGE SCALE GENOMIC DNA]</scope>
</reference>
<dbReference type="GO" id="GO:0003676">
    <property type="term" value="F:nucleic acid binding"/>
    <property type="evidence" value="ECO:0007669"/>
    <property type="project" value="InterPro"/>
</dbReference>
<dbReference type="EMBL" id="BGPR01133289">
    <property type="protein sequence ID" value="GBN50976.1"/>
    <property type="molecule type" value="Genomic_DNA"/>
</dbReference>